<keyword evidence="3" id="KW-1133">Transmembrane helix</keyword>
<keyword evidence="3" id="KW-0472">Membrane</keyword>
<name>A0AAE1MXA0_9FABA</name>
<keyword evidence="2" id="KW-0677">Repeat</keyword>
<feature type="domain" description="Gnk2-homologous" evidence="5">
    <location>
        <begin position="26"/>
        <end position="130"/>
    </location>
</feature>
<dbReference type="Pfam" id="PF01657">
    <property type="entry name" value="Stress-antifung"/>
    <property type="match status" value="2"/>
</dbReference>
<dbReference type="InterPro" id="IPR002902">
    <property type="entry name" value="GNK2"/>
</dbReference>
<feature type="signal peptide" evidence="4">
    <location>
        <begin position="1"/>
        <end position="23"/>
    </location>
</feature>
<dbReference type="EMBL" id="JAWXYG010000003">
    <property type="protein sequence ID" value="KAK4278978.1"/>
    <property type="molecule type" value="Genomic_DNA"/>
</dbReference>
<keyword evidence="3" id="KW-0812">Transmembrane</keyword>
<evidence type="ECO:0000259" key="5">
    <source>
        <dbReference type="PROSITE" id="PS51473"/>
    </source>
</evidence>
<dbReference type="Proteomes" id="UP001293593">
    <property type="component" value="Unassembled WGS sequence"/>
</dbReference>
<feature type="transmembrane region" description="Helical" evidence="3">
    <location>
        <begin position="279"/>
        <end position="300"/>
    </location>
</feature>
<evidence type="ECO:0000313" key="6">
    <source>
        <dbReference type="EMBL" id="KAK4278978.1"/>
    </source>
</evidence>
<keyword evidence="7" id="KW-1185">Reference proteome</keyword>
<reference evidence="6" key="1">
    <citation type="submission" date="2023-10" db="EMBL/GenBank/DDBJ databases">
        <title>Chromosome-level genome of the transformable northern wattle, Acacia crassicarpa.</title>
        <authorList>
            <person name="Massaro I."/>
            <person name="Sinha N.R."/>
            <person name="Poethig S."/>
            <person name="Leichty A.R."/>
        </authorList>
    </citation>
    <scope>NUCLEOTIDE SEQUENCE</scope>
    <source>
        <strain evidence="6">Acra3RX</strain>
        <tissue evidence="6">Leaf</tissue>
    </source>
</reference>
<proteinExistence type="predicted"/>
<evidence type="ECO:0000256" key="3">
    <source>
        <dbReference type="SAM" id="Phobius"/>
    </source>
</evidence>
<protein>
    <recommendedName>
        <fullName evidence="5">Gnk2-homologous domain-containing protein</fullName>
    </recommendedName>
</protein>
<feature type="domain" description="Gnk2-homologous" evidence="5">
    <location>
        <begin position="136"/>
        <end position="243"/>
    </location>
</feature>
<dbReference type="InterPro" id="IPR038408">
    <property type="entry name" value="GNK2_sf"/>
</dbReference>
<accession>A0AAE1MXA0</accession>
<evidence type="ECO:0000313" key="7">
    <source>
        <dbReference type="Proteomes" id="UP001293593"/>
    </source>
</evidence>
<evidence type="ECO:0000256" key="1">
    <source>
        <dbReference type="ARBA" id="ARBA00022729"/>
    </source>
</evidence>
<organism evidence="6 7">
    <name type="scientific">Acacia crassicarpa</name>
    <name type="common">northern wattle</name>
    <dbReference type="NCBI Taxonomy" id="499986"/>
    <lineage>
        <taxon>Eukaryota</taxon>
        <taxon>Viridiplantae</taxon>
        <taxon>Streptophyta</taxon>
        <taxon>Embryophyta</taxon>
        <taxon>Tracheophyta</taxon>
        <taxon>Spermatophyta</taxon>
        <taxon>Magnoliopsida</taxon>
        <taxon>eudicotyledons</taxon>
        <taxon>Gunneridae</taxon>
        <taxon>Pentapetalae</taxon>
        <taxon>rosids</taxon>
        <taxon>fabids</taxon>
        <taxon>Fabales</taxon>
        <taxon>Fabaceae</taxon>
        <taxon>Caesalpinioideae</taxon>
        <taxon>mimosoid clade</taxon>
        <taxon>Acacieae</taxon>
        <taxon>Acacia</taxon>
    </lineage>
</organism>
<dbReference type="AlphaFoldDB" id="A0AAE1MXA0"/>
<keyword evidence="1 4" id="KW-0732">Signal</keyword>
<evidence type="ECO:0000256" key="4">
    <source>
        <dbReference type="SAM" id="SignalP"/>
    </source>
</evidence>
<feature type="chain" id="PRO_5042216307" description="Gnk2-homologous domain-containing protein" evidence="4">
    <location>
        <begin position="24"/>
        <end position="372"/>
    </location>
</feature>
<dbReference type="PROSITE" id="PS51473">
    <property type="entry name" value="GNK2"/>
    <property type="match status" value="2"/>
</dbReference>
<comment type="caution">
    <text evidence="6">The sequence shown here is derived from an EMBL/GenBank/DDBJ whole genome shotgun (WGS) entry which is preliminary data.</text>
</comment>
<dbReference type="PANTHER" id="PTHR32099">
    <property type="entry name" value="CYSTEINE-RICH REPEAT SECRETORY PROTEIN"/>
    <property type="match status" value="1"/>
</dbReference>
<dbReference type="FunFam" id="3.30.430.20:FF:000002">
    <property type="entry name" value="Cysteine-rich receptor-like protein kinase 10"/>
    <property type="match status" value="1"/>
</dbReference>
<dbReference type="PANTHER" id="PTHR32099:SF103">
    <property type="entry name" value="GNK2-HOMOLOGOUS DOMAIN-CONTAINING PROTEIN"/>
    <property type="match status" value="1"/>
</dbReference>
<evidence type="ECO:0000256" key="2">
    <source>
        <dbReference type="ARBA" id="ARBA00022737"/>
    </source>
</evidence>
<dbReference type="CDD" id="cd23509">
    <property type="entry name" value="Gnk2-like"/>
    <property type="match status" value="2"/>
</dbReference>
<dbReference type="Gene3D" id="3.30.430.20">
    <property type="entry name" value="Gnk2 domain, C-X8-C-X2-C motif"/>
    <property type="match status" value="2"/>
</dbReference>
<gene>
    <name evidence="6" type="ORF">QN277_016747</name>
</gene>
<sequence length="372" mass="41121">MVSPRLISLLCFFLISHHATISAQQNFLKFFCGNSTSDDATSTFKTNLKSLLLNISTNSNIYYGFYNFSSGENSDKVNVIGLCRGDVKVQDCRSCLADSRVVLPQVCAPNVREAIGWYDNCFLRYSNRTIFGVMQTQPYFYLWNTQDALQKDQFKFVVTKLMRFLREKAASGNSLHKFAAANATGPSNQTIFGLVQCTPDLSIKDCDICLDGAISEIPKCCDGMKGGRVVRPSCNIRYETYSFFDPAASQPFTSPPLPPSSPAVVQPQPKQGKCNTSPAVIAVGVPIIVLLAVLIFVVVLKARGTNNMESKSTYISCSELQNEVQKLKLQQEQSKLQQQQMNATLAFLLQNFEGQVPSEFVTTVQNPGAKTQ</sequence>